<keyword evidence="1" id="KW-0677">Repeat</keyword>
<evidence type="ECO:0000313" key="4">
    <source>
        <dbReference type="EMBL" id="VDL93112.1"/>
    </source>
</evidence>
<dbReference type="InterPro" id="IPR018247">
    <property type="entry name" value="EF_Hand_1_Ca_BS"/>
</dbReference>
<feature type="domain" description="EF-hand" evidence="3">
    <location>
        <begin position="39"/>
        <end position="70"/>
    </location>
</feature>
<evidence type="ECO:0000313" key="6">
    <source>
        <dbReference type="WBParaSite" id="SSLN_0000694001-mRNA-1"/>
    </source>
</evidence>
<name>A0A183SR79_SCHSO</name>
<dbReference type="AlphaFoldDB" id="A0A183SR79"/>
<dbReference type="STRING" id="70667.A0A183SR79"/>
<dbReference type="OrthoDB" id="120976at2759"/>
<protein>
    <submittedName>
        <fullName evidence="6">EF hand</fullName>
    </submittedName>
</protein>
<feature type="domain" description="EF-hand" evidence="3">
    <location>
        <begin position="2"/>
        <end position="37"/>
    </location>
</feature>
<dbReference type="Pfam" id="PF13499">
    <property type="entry name" value="EF-hand_7"/>
    <property type="match status" value="1"/>
</dbReference>
<dbReference type="CDD" id="cd00051">
    <property type="entry name" value="EFh"/>
    <property type="match status" value="1"/>
</dbReference>
<evidence type="ECO:0000256" key="2">
    <source>
        <dbReference type="ARBA" id="ARBA00022837"/>
    </source>
</evidence>
<accession>A0A183SR79</accession>
<dbReference type="Proteomes" id="UP000275846">
    <property type="component" value="Unassembled WGS sequence"/>
</dbReference>
<dbReference type="GO" id="GO:0005509">
    <property type="term" value="F:calcium ion binding"/>
    <property type="evidence" value="ECO:0007669"/>
    <property type="project" value="InterPro"/>
</dbReference>
<sequence length="70" mass="8024">MGFPEAVRELFKHIDKDGSGKISVQELKHALEKEIGQTLREEDVRQFMARLDTNQDGELSLEELNAFFTS</sequence>
<dbReference type="SMART" id="SM00054">
    <property type="entry name" value="EFh"/>
    <property type="match status" value="2"/>
</dbReference>
<dbReference type="InterPro" id="IPR011992">
    <property type="entry name" value="EF-hand-dom_pair"/>
</dbReference>
<dbReference type="WBParaSite" id="SSLN_0000694001-mRNA-1">
    <property type="protein sequence ID" value="SSLN_0000694001-mRNA-1"/>
    <property type="gene ID" value="SSLN_0000694001"/>
</dbReference>
<dbReference type="SUPFAM" id="SSF47473">
    <property type="entry name" value="EF-hand"/>
    <property type="match status" value="1"/>
</dbReference>
<reference evidence="4 5" key="2">
    <citation type="submission" date="2018-11" db="EMBL/GenBank/DDBJ databases">
        <authorList>
            <consortium name="Pathogen Informatics"/>
        </authorList>
    </citation>
    <scope>NUCLEOTIDE SEQUENCE [LARGE SCALE GENOMIC DNA]</scope>
    <source>
        <strain evidence="4 5">NST_G2</strain>
    </source>
</reference>
<evidence type="ECO:0000256" key="1">
    <source>
        <dbReference type="ARBA" id="ARBA00022737"/>
    </source>
</evidence>
<dbReference type="EMBL" id="UYSU01033827">
    <property type="protein sequence ID" value="VDL93112.1"/>
    <property type="molecule type" value="Genomic_DNA"/>
</dbReference>
<dbReference type="Gene3D" id="1.10.238.10">
    <property type="entry name" value="EF-hand"/>
    <property type="match status" value="1"/>
</dbReference>
<dbReference type="PROSITE" id="PS00018">
    <property type="entry name" value="EF_HAND_1"/>
    <property type="match status" value="2"/>
</dbReference>
<organism evidence="6">
    <name type="scientific">Schistocephalus solidus</name>
    <name type="common">Tapeworm</name>
    <dbReference type="NCBI Taxonomy" id="70667"/>
    <lineage>
        <taxon>Eukaryota</taxon>
        <taxon>Metazoa</taxon>
        <taxon>Spiralia</taxon>
        <taxon>Lophotrochozoa</taxon>
        <taxon>Platyhelminthes</taxon>
        <taxon>Cestoda</taxon>
        <taxon>Eucestoda</taxon>
        <taxon>Diphyllobothriidea</taxon>
        <taxon>Diphyllobothriidae</taxon>
        <taxon>Schistocephalus</taxon>
    </lineage>
</organism>
<keyword evidence="2" id="KW-0106">Calcium</keyword>
<proteinExistence type="predicted"/>
<dbReference type="PROSITE" id="PS50222">
    <property type="entry name" value="EF_HAND_2"/>
    <property type="match status" value="2"/>
</dbReference>
<evidence type="ECO:0000259" key="3">
    <source>
        <dbReference type="PROSITE" id="PS50222"/>
    </source>
</evidence>
<evidence type="ECO:0000313" key="5">
    <source>
        <dbReference type="Proteomes" id="UP000275846"/>
    </source>
</evidence>
<gene>
    <name evidence="4" type="ORF">SSLN_LOCUS6727</name>
</gene>
<keyword evidence="5" id="KW-1185">Reference proteome</keyword>
<dbReference type="InterPro" id="IPR050145">
    <property type="entry name" value="Centrin_CML-like"/>
</dbReference>
<dbReference type="PANTHER" id="PTHR23050">
    <property type="entry name" value="CALCIUM BINDING PROTEIN"/>
    <property type="match status" value="1"/>
</dbReference>
<dbReference type="InterPro" id="IPR002048">
    <property type="entry name" value="EF_hand_dom"/>
</dbReference>
<reference evidence="6" key="1">
    <citation type="submission" date="2016-06" db="UniProtKB">
        <authorList>
            <consortium name="WormBaseParasite"/>
        </authorList>
    </citation>
    <scope>IDENTIFICATION</scope>
</reference>